<feature type="domain" description="Nudix hydrolase" evidence="1">
    <location>
        <begin position="8"/>
        <end position="139"/>
    </location>
</feature>
<dbReference type="PROSITE" id="PS51462">
    <property type="entry name" value="NUDIX"/>
    <property type="match status" value="1"/>
</dbReference>
<dbReference type="GO" id="GO:0003824">
    <property type="term" value="F:catalytic activity"/>
    <property type="evidence" value="ECO:0007669"/>
    <property type="project" value="UniProtKB-ARBA"/>
</dbReference>
<proteinExistence type="predicted"/>
<dbReference type="InterPro" id="IPR015797">
    <property type="entry name" value="NUDIX_hydrolase-like_dom_sf"/>
</dbReference>
<name>A0AAI9CXZ8_9VIBR</name>
<dbReference type="AlphaFoldDB" id="A0AAI9CXZ8"/>
<accession>A0AAI9CXZ8</accession>
<organism evidence="2 3">
    <name type="scientific">Vibrio navarrensis</name>
    <dbReference type="NCBI Taxonomy" id="29495"/>
    <lineage>
        <taxon>Bacteria</taxon>
        <taxon>Pseudomonadati</taxon>
        <taxon>Pseudomonadota</taxon>
        <taxon>Gammaproteobacteria</taxon>
        <taxon>Vibrionales</taxon>
        <taxon>Vibrionaceae</taxon>
        <taxon>Vibrio</taxon>
    </lineage>
</organism>
<gene>
    <name evidence="2" type="ORF">RZY48_004243</name>
</gene>
<dbReference type="Proteomes" id="UP001253463">
    <property type="component" value="Unassembled WGS sequence"/>
</dbReference>
<dbReference type="InterPro" id="IPR000086">
    <property type="entry name" value="NUDIX_hydrolase_dom"/>
</dbReference>
<comment type="caution">
    <text evidence="2">The sequence shown here is derived from an EMBL/GenBank/DDBJ whole genome shotgun (WGS) entry which is preliminary data.</text>
</comment>
<sequence>MKSRIQNREIKVCPVVLRNSGNARELLLFEHPLADVQLVKGTFELTDHSYESAALRELKEESGISKVSTAKYLSSWESGFQNQQWHFVLCEITEKLPNHWCFYTQDDGGHDFNFFWYKLGEKADFKCHKMFSDAIKQIEIMCIQQTI</sequence>
<evidence type="ECO:0000313" key="2">
    <source>
        <dbReference type="EMBL" id="ELN6934720.1"/>
    </source>
</evidence>
<dbReference type="EMBL" id="ABNSCA010000055">
    <property type="protein sequence ID" value="ELN6934720.1"/>
    <property type="molecule type" value="Genomic_DNA"/>
</dbReference>
<evidence type="ECO:0000313" key="3">
    <source>
        <dbReference type="Proteomes" id="UP001253463"/>
    </source>
</evidence>
<evidence type="ECO:0000259" key="1">
    <source>
        <dbReference type="PROSITE" id="PS51462"/>
    </source>
</evidence>
<reference evidence="2" key="1">
    <citation type="submission" date="2023-10" db="EMBL/GenBank/DDBJ databases">
        <authorList>
            <consortium name="PulseNet: The National Subtyping Network for Foodborne Disease Surveillance"/>
        </authorList>
    </citation>
    <scope>NUCLEOTIDE SEQUENCE</scope>
    <source>
        <strain evidence="2">PNUSAV004886</strain>
    </source>
</reference>
<dbReference type="SUPFAM" id="SSF55811">
    <property type="entry name" value="Nudix"/>
    <property type="match status" value="1"/>
</dbReference>
<dbReference type="Pfam" id="PF00293">
    <property type="entry name" value="NUDIX"/>
    <property type="match status" value="1"/>
</dbReference>
<protein>
    <submittedName>
        <fullName evidence="2">NUDIX domain-containing protein</fullName>
    </submittedName>
</protein>
<dbReference type="CDD" id="cd04663">
    <property type="entry name" value="NUDIX_Hydrolase"/>
    <property type="match status" value="1"/>
</dbReference>
<dbReference type="Gene3D" id="3.90.79.10">
    <property type="entry name" value="Nucleoside Triphosphate Pyrophosphohydrolase"/>
    <property type="match status" value="1"/>
</dbReference>